<keyword evidence="3" id="KW-0732">Signal</keyword>
<dbReference type="STRING" id="1121325.SAMN04515677_105286"/>
<evidence type="ECO:0000313" key="5">
    <source>
        <dbReference type="Proteomes" id="UP000199068"/>
    </source>
</evidence>
<feature type="repeat" description="Cell wall-binding" evidence="2">
    <location>
        <begin position="45"/>
        <end position="64"/>
    </location>
</feature>
<dbReference type="InterPro" id="IPR018337">
    <property type="entry name" value="Cell_wall/Cho-bd_repeat"/>
</dbReference>
<sequence>MKLKFLCVAALSAILVFSNAQESKAMKLYNQSYIKYSASKEYKVKAGWKKVGNSWYYIDKNGKYKTGWLKDNNKWYYLSKQDYKMLSNRVEIIDGGNYYFNSDGSMSTHKGWKKVVYNYGFGTYTTWIYLNGNGTCKIGWFLEDGKWYYFDEMIDSGRKDIFMQTGMIEIDKKLYYFNSDGSMSTKKGWVKYVDKYESEYNTWYYLNGDGTCKTGWVLDQGKWYYWNSYGDFYMDYTYKIDGKYYTFDNNGVCINPY</sequence>
<dbReference type="PROSITE" id="PS51170">
    <property type="entry name" value="CW"/>
    <property type="match status" value="2"/>
</dbReference>
<dbReference type="SUPFAM" id="SSF69360">
    <property type="entry name" value="Cell wall binding repeat"/>
    <property type="match status" value="1"/>
</dbReference>
<keyword evidence="5" id="KW-1185">Reference proteome</keyword>
<accession>A0A1G9QMS7</accession>
<dbReference type="Pfam" id="PF19127">
    <property type="entry name" value="Choline_bind_3"/>
    <property type="match status" value="1"/>
</dbReference>
<protein>
    <submittedName>
        <fullName evidence="4">Putative cell wall binding repeat-containing protein</fullName>
    </submittedName>
</protein>
<feature type="chain" id="PRO_5038508519" evidence="3">
    <location>
        <begin position="21"/>
        <end position="257"/>
    </location>
</feature>
<evidence type="ECO:0000256" key="1">
    <source>
        <dbReference type="ARBA" id="ARBA00022737"/>
    </source>
</evidence>
<evidence type="ECO:0000313" key="4">
    <source>
        <dbReference type="EMBL" id="SDM12296.1"/>
    </source>
</evidence>
<keyword evidence="1" id="KW-0677">Repeat</keyword>
<reference evidence="4 5" key="1">
    <citation type="submission" date="2016-10" db="EMBL/GenBank/DDBJ databases">
        <authorList>
            <person name="de Groot N.N."/>
        </authorList>
    </citation>
    <scope>NUCLEOTIDE SEQUENCE [LARGE SCALE GENOMIC DNA]</scope>
    <source>
        <strain evidence="4 5">DSM 797</strain>
    </source>
</reference>
<dbReference type="RefSeq" id="WP_170139183.1">
    <property type="nucleotide sequence ID" value="NZ_FNGW01000005.1"/>
</dbReference>
<feature type="repeat" description="Cell wall-binding" evidence="2">
    <location>
        <begin position="164"/>
        <end position="183"/>
    </location>
</feature>
<name>A0A1G9QMS7_9FIRM</name>
<proteinExistence type="predicted"/>
<feature type="signal peptide" evidence="3">
    <location>
        <begin position="1"/>
        <end position="20"/>
    </location>
</feature>
<dbReference type="Proteomes" id="UP000199068">
    <property type="component" value="Unassembled WGS sequence"/>
</dbReference>
<dbReference type="EMBL" id="FNGW01000005">
    <property type="protein sequence ID" value="SDM12296.1"/>
    <property type="molecule type" value="Genomic_DNA"/>
</dbReference>
<evidence type="ECO:0000256" key="2">
    <source>
        <dbReference type="PROSITE-ProRule" id="PRU00591"/>
    </source>
</evidence>
<organism evidence="4 5">
    <name type="scientific">Romboutsia lituseburensis DSM 797</name>
    <dbReference type="NCBI Taxonomy" id="1121325"/>
    <lineage>
        <taxon>Bacteria</taxon>
        <taxon>Bacillati</taxon>
        <taxon>Bacillota</taxon>
        <taxon>Clostridia</taxon>
        <taxon>Peptostreptococcales</taxon>
        <taxon>Peptostreptococcaceae</taxon>
        <taxon>Romboutsia</taxon>
    </lineage>
</organism>
<dbReference type="AlphaFoldDB" id="A0A1G9QMS7"/>
<dbReference type="Gene3D" id="2.10.270.10">
    <property type="entry name" value="Cholin Binding"/>
    <property type="match status" value="4"/>
</dbReference>
<dbReference type="Pfam" id="PF01473">
    <property type="entry name" value="Choline_bind_1"/>
    <property type="match status" value="3"/>
</dbReference>
<evidence type="ECO:0000256" key="3">
    <source>
        <dbReference type="SAM" id="SignalP"/>
    </source>
</evidence>
<gene>
    <name evidence="4" type="ORF">SAMN04515677_105286</name>
</gene>